<protein>
    <submittedName>
        <fullName evidence="1">Uncharacterized protein</fullName>
    </submittedName>
</protein>
<evidence type="ECO:0000313" key="2">
    <source>
        <dbReference type="Proteomes" id="UP000240653"/>
    </source>
</evidence>
<keyword evidence="2" id="KW-1185">Reference proteome</keyword>
<dbReference type="Proteomes" id="UP000240653">
    <property type="component" value="Unassembled WGS sequence"/>
</dbReference>
<proteinExistence type="predicted"/>
<reference evidence="1 2" key="1">
    <citation type="submission" date="2018-03" db="EMBL/GenBank/DDBJ databases">
        <title>The draft genome of Mesorhizobium soli JCM 19897.</title>
        <authorList>
            <person name="Li L."/>
            <person name="Liu L."/>
            <person name="Liang L."/>
            <person name="Wang T."/>
            <person name="Zhang X."/>
        </authorList>
    </citation>
    <scope>NUCLEOTIDE SEQUENCE [LARGE SCALE GENOMIC DNA]</scope>
    <source>
        <strain evidence="1 2">JCM 19897</strain>
    </source>
</reference>
<dbReference type="EMBL" id="PXYL01000010">
    <property type="protein sequence ID" value="PSJ58490.1"/>
    <property type="molecule type" value="Genomic_DNA"/>
</dbReference>
<gene>
    <name evidence="1" type="ORF">C7I85_18960</name>
</gene>
<evidence type="ECO:0000313" key="1">
    <source>
        <dbReference type="EMBL" id="PSJ58490.1"/>
    </source>
</evidence>
<comment type="caution">
    <text evidence="1">The sequence shown here is derived from an EMBL/GenBank/DDBJ whole genome shotgun (WGS) entry which is preliminary data.</text>
</comment>
<name>A0A2P7S7R4_9HYPH</name>
<sequence length="66" mass="7221">MLPQCGLPCRPVRRFGRVACTILAELAFFKALPDQTVAPALWVEVAALLMPPGACRQIGIGLTERW</sequence>
<accession>A0A2P7S7R4</accession>
<dbReference type="AlphaFoldDB" id="A0A2P7S7R4"/>
<organism evidence="1 2">
    <name type="scientific">Pseudaminobacter soli</name>
    <name type="common">ex Li et al. 2025</name>
    <dbReference type="NCBI Taxonomy" id="1295366"/>
    <lineage>
        <taxon>Bacteria</taxon>
        <taxon>Pseudomonadati</taxon>
        <taxon>Pseudomonadota</taxon>
        <taxon>Alphaproteobacteria</taxon>
        <taxon>Hyphomicrobiales</taxon>
        <taxon>Phyllobacteriaceae</taxon>
        <taxon>Pseudaminobacter</taxon>
    </lineage>
</organism>